<dbReference type="GO" id="GO:0005634">
    <property type="term" value="C:nucleus"/>
    <property type="evidence" value="ECO:0007669"/>
    <property type="project" value="UniProtKB-SubCell"/>
</dbReference>
<comment type="caution">
    <text evidence="3">The sequence shown here is derived from an EMBL/GenBank/DDBJ whole genome shotgun (WGS) entry which is preliminary data.</text>
</comment>
<gene>
    <name evidence="3" type="ORF">ABEB36_013690</name>
</gene>
<evidence type="ECO:0000313" key="4">
    <source>
        <dbReference type="Proteomes" id="UP001566132"/>
    </source>
</evidence>
<dbReference type="EMBL" id="JBDJPC010000011">
    <property type="protein sequence ID" value="KAL1489755.1"/>
    <property type="molecule type" value="Genomic_DNA"/>
</dbReference>
<dbReference type="InterPro" id="IPR004210">
    <property type="entry name" value="BESS_motif"/>
</dbReference>
<feature type="domain" description="BESS" evidence="2">
    <location>
        <begin position="141"/>
        <end position="179"/>
    </location>
</feature>
<evidence type="ECO:0000256" key="1">
    <source>
        <dbReference type="PROSITE-ProRule" id="PRU00371"/>
    </source>
</evidence>
<comment type="subcellular location">
    <subcellularLocation>
        <location evidence="1">Nucleus</location>
    </subcellularLocation>
</comment>
<dbReference type="Pfam" id="PF02944">
    <property type="entry name" value="BESS"/>
    <property type="match status" value="1"/>
</dbReference>
<sequence>MGDQTMRFVQLIENYQCLYNNTLQEYFRQDPAPSGSSAKAKKPYYLHDVMKFVLPYVRPVQHSENTGNISQVDLNTNLPQSNEYDSLFNDNDLEKNIEQNVNETTERQPKCTQERLRNENSDVDNAILQYVNEKRKNKAIKDDRKMFLLSLLPDIENLSERNLRQFKIKTFLLLEQMSR</sequence>
<evidence type="ECO:0000259" key="2">
    <source>
        <dbReference type="PROSITE" id="PS51031"/>
    </source>
</evidence>
<keyword evidence="4" id="KW-1185">Reference proteome</keyword>
<reference evidence="3 4" key="1">
    <citation type="submission" date="2024-05" db="EMBL/GenBank/DDBJ databases">
        <title>Genetic variation in Jamaican populations of the coffee berry borer (Hypothenemus hampei).</title>
        <authorList>
            <person name="Errbii M."/>
            <person name="Myrie A."/>
        </authorList>
    </citation>
    <scope>NUCLEOTIDE SEQUENCE [LARGE SCALE GENOMIC DNA]</scope>
    <source>
        <strain evidence="3">JA-Hopewell-2020-01-JO</strain>
        <tissue evidence="3">Whole body</tissue>
    </source>
</reference>
<keyword evidence="1" id="KW-0539">Nucleus</keyword>
<accession>A0ABD1E5C5</accession>
<evidence type="ECO:0000313" key="3">
    <source>
        <dbReference type="EMBL" id="KAL1489755.1"/>
    </source>
</evidence>
<dbReference type="Proteomes" id="UP001566132">
    <property type="component" value="Unassembled WGS sequence"/>
</dbReference>
<organism evidence="3 4">
    <name type="scientific">Hypothenemus hampei</name>
    <name type="common">Coffee berry borer</name>
    <dbReference type="NCBI Taxonomy" id="57062"/>
    <lineage>
        <taxon>Eukaryota</taxon>
        <taxon>Metazoa</taxon>
        <taxon>Ecdysozoa</taxon>
        <taxon>Arthropoda</taxon>
        <taxon>Hexapoda</taxon>
        <taxon>Insecta</taxon>
        <taxon>Pterygota</taxon>
        <taxon>Neoptera</taxon>
        <taxon>Endopterygota</taxon>
        <taxon>Coleoptera</taxon>
        <taxon>Polyphaga</taxon>
        <taxon>Cucujiformia</taxon>
        <taxon>Curculionidae</taxon>
        <taxon>Scolytinae</taxon>
        <taxon>Hypothenemus</taxon>
    </lineage>
</organism>
<dbReference type="AlphaFoldDB" id="A0ABD1E5C5"/>
<protein>
    <recommendedName>
        <fullName evidence="2">BESS domain-containing protein</fullName>
    </recommendedName>
</protein>
<name>A0ABD1E5C5_HYPHA</name>
<dbReference type="PROSITE" id="PS51031">
    <property type="entry name" value="BESS"/>
    <property type="match status" value="1"/>
</dbReference>
<proteinExistence type="predicted"/>